<keyword evidence="6" id="KW-1185">Reference proteome</keyword>
<feature type="compositionally biased region" description="Polar residues" evidence="2">
    <location>
        <begin position="2995"/>
        <end position="3013"/>
    </location>
</feature>
<dbReference type="EMBL" id="LSRX01000022">
    <property type="protein sequence ID" value="OLQ13900.1"/>
    <property type="molecule type" value="Genomic_DNA"/>
</dbReference>
<proteinExistence type="predicted"/>
<feature type="region of interest" description="Disordered" evidence="2">
    <location>
        <begin position="1135"/>
        <end position="1162"/>
    </location>
</feature>
<dbReference type="InterPro" id="IPR001452">
    <property type="entry name" value="SH3_domain"/>
</dbReference>
<gene>
    <name evidence="5" type="ORF">AK812_SmicGene2033</name>
</gene>
<dbReference type="SUPFAM" id="SSF50044">
    <property type="entry name" value="SH3-domain"/>
    <property type="match status" value="3"/>
</dbReference>
<evidence type="ECO:0000313" key="5">
    <source>
        <dbReference type="EMBL" id="OLQ13900.1"/>
    </source>
</evidence>
<feature type="region of interest" description="Disordered" evidence="2">
    <location>
        <begin position="2995"/>
        <end position="3018"/>
    </location>
</feature>
<evidence type="ECO:0000256" key="2">
    <source>
        <dbReference type="SAM" id="MobiDB-lite"/>
    </source>
</evidence>
<sequence length="3366" mass="366880">MLEFTMSLSRSTFGRPPTALVTSSALESRWSCSGRSCLYTLPSFGAIWAGSWVDIWVTLSNPASPLKAQSPDNVWQLRMQAAGYHTTSVLAPVVPFSQSHLHDADVELRAGVPVLGMLSHTSIQPSRFAASPANGSLVPNELQVLFMPEQSVWAGRLVLQMPDGFTVPSTNICSDLHPSLHSADGEGRRVLVLPGIWSCAAESRSRLSIALAGALLAGKYYGFQAQVFNPRNLLSSQEPWVLMTVSGQGYPVDASAAIGLSAPGAEDGFEVYERELTESNSFSRSVHVSPWLLTLTPTAHAADADGCELAGSHLAAAAQKELCAPPSSLHQEANPQKFLDASELLSVVQQVGIADWSYRQAFTENYRVLFQKSRHLYRVELWEACQGDFESVAVKGGIYVTHGSSHLKASDVRHCHQRLLAKLEDKHGEPTRTDSCRFLEQLSVLLGDFDTAWSDFEASYVAELMRIAVEARRPVERAVKLERQLQFCDKVGPSPSRPKTSRQGGPGRFGGGRARGALEPESAPCVKWASSDSASDSALCFDLQEEMPRRLAPLSSWGPDLELGFEEGEVLASLWLLARCFFAAGASGAEAAAQPYLATQVLSGFVEVRGCLAEKDEEVKRIHFVDPSHFFIFFRRRRRVVVGPIIGTLPSTGTLPCWVTAPAIITCCCCCIRPQPGVHLQLRHGGGPPGAPETLGRMLEYQDAELFLVLHRLVLLCSLSDERNAEADKSRNAYSRLTINQVQVAAVHGDRSRPLVSMEVVYPAPSEQDRIARVQVLLTTGSVALTDGPWKAMGDTKWGFGTNYAHRTLPFKWHHAGYSYYDQNSSLKTTFRPTSMPAYRDDFLPLDTNYKEREQNNRWAMSCYGCHRNPAWHDTLRAPRNPFAGSKLQEMRYMREFGAKPSSAPTTPRRAEPQQQTHARACSTSRSTPRRRMKTEDVFQASHFGKWADCLPTSGMSDTKWGFDTNYGHRTLPFKWQSSNGFHFYEDSPLTKKNFRPSHLPALRADHLPMTTHYGERTQTSRWAMSSYGCHRNLVWDASLRMPRNPFPGRASREMSYIKEACPEGLHTMPRRLAQWDMQRLARGSGTPLKKPMTPLLPGLPDVVKQHAQALEPEQELSAALDKLEEDVKEDVLVPAPKRVLPTEDSGHAKDMDVDKPETSDRQVNADKVEIWTSFRATAPSGYEWLVPVPDEELHLDGTTADLPGLPLAAANVLRWPAGRYLQNETYGFALWLRMPSAPLVFNRAFFFEFGYDQSWSTGGRVLAGRVDAPEIPSLRNAWVEPVSRVPGQATVVTFQVETTTPLPPGGVLIVRSPAGVGLTTPCKLNAVPDLDLLPARALVPRHLPNNVSCITRPFPAAAAGFQVNHQQIDLLVLAGAAGIPAGLYRFEVAGRNAVARASEGREDNCSSSHHCWTFLSVANANTEPQIELDWRSISPGYHKDAMPEARLLPTMGRNDRPLESNSLAFVFRLSRDVNSTGARNDRAISLRGPAGFVLKQDCFVETLDIAAATAVRAPVQSCEAELSTARLTAISLSLKAGILYAFGVKVLANPPRTPSRNLWSLEVEGEVSSPFPGFSVQTFRLLEVEPLTCATGFVWPNKQANVANLTFQPETSQSLEGHASALLVHAPPGFTFVNGSERCGVLSHFEVEVDEGRMELCSQPSSEECDCELQAASVLVIKLREVSTKLVGGQMYHLGLRFVALASDRFEASWKLESFDDIVSGVKLDVGQVTSFRLCEPLAHLAIGRYDSSSAGPLVMPSQDAEAFLPDLLLSVVFAHTVLPGDTLQIKLPSGYRTECSETGWLQGPLAGLTPDWTSAKMPAHVEVSCTAGEPGEVVEIHMLGEEQLPAGERLTLRLMTANPRRIFGEQYWQVGHLRRGEVLAGGAWRTWEVFLQLSEAVITLASAAVGQRSSVVDVRFRAEEDADLLRLQPTGRMQIDFTNVSISRGQILRSETNSVLLVSLNMKDGDRVGLRIYNAHLPNHGGRVIFDLEIRNSTGGRIARKHSIDSGSQIPGHIELRSLQLRNEYAPNLTQSQWPAQLGGRTALEIEVRFLENVNPFETLRISGKPFVMLQGNFLLVVVDTGTSVPMSSSKTEDGVSFETLAGQGLQRDIWYRATATVLAPATLPRRVFWGFEVLGARLPSSLGSAEGTVHLVPAYEVEVTAVRSPPLAVVAIELAVSLHASSPTRLALVAPAGFRFTENCLSGPSDVVARCSPTQVNDQDAAELVPIKAFFTDLQELSLQVRTPAAALPSSTWLLVGWTQGEVVGWGEDKLGIDVVQMRSVAVIYPASPDTRSELVVRLRLRDELLPGGILQLLNPPELVLNCSGPQLQEISLPIEGCTAEAGSLMLRLSSGLVPGTYAFGVGAQVPPAAPKKNMFSLLVFGPSGLVQDATTVVKGQQLQSELHVGPRPLRWTAAEAGQASSVVMGFEVRQQVKRGLVESVLLTLAENFEHSLETPRGIEILNPSFPLSSSHGATSWADIRKEDRILIHIDLARPLPPGQYDFRIPITVPEELSAFNVWQVTLCTEGRAAEPCSVESPRALATFPAAGFSHVRYAFQVLHVPSGCSWKVHRRYREILAFHEQLAAGTHGSLPEFPPKALNGLSWIWGEDVPVQRVAAFQTYFSSLLAREDLTGNATLQALLGVEPPDPVGSIDVARWRMEEPGPGTVDVELAVSCDAFSPREPGSSPFSGTIDNFKPVEDFVVLMQGAATSEPLAFARPGERLWVNGLPSGEELKLEVRARNGMGISEPVALNLSSPGERAVQLLPGMRVRAVWAGDGATYDAVVKSIPRNNPDFVLLDWLRPAPLSGEQLSCVCEVGDDTAHRMVSRGHIFPVCLASRMPERPQTGQGTRLSIHACGYFLCIATYNITITAAAFASPELTGQDLQAGVASAKLQQLVALGAAAGLPSAAEVNISEVKLIPAMAQLSDLTAPTTLLIFDMNFDLCSVPMVAIDPADFEFAFISKLQTYGAFGAGTGATLSVLEFVNLTDAGSGSSGTGNDTQPRPWTGGQTVDEPETDDQSVFVVFLILAVVLVLASTLAVSAWAKARRARLKVVADSEEEHKVAQSPDVDRVLASVAWAFAPADVEDDKVFRESCLDLSEGDIVEVIAGGGGWFYGRVISGSGDITRMGYFPENRVSWIGKIPRAEVACADQHALVFVDHGFTPEDVAECENLRENCLHLEAGEMVEVLAGGSGWLYGQVAGHPERAGYFPENRATWLGTCEENGEAAKTDRGVLVKVVENYSPGSPGDKEEEVAFAESCLALAEGDVVEVAASGGGWVYGRVVGSPERHGYFPETRVSWLGKPVERDPEGNEESQHSRVLSSAEETALREAAAAVTQGCEDQHFVEITRSWSMIMVEWSVG</sequence>
<dbReference type="InterPro" id="IPR036871">
    <property type="entry name" value="PX_dom_sf"/>
</dbReference>
<feature type="domain" description="PX" evidence="4">
    <location>
        <begin position="2535"/>
        <end position="2651"/>
    </location>
</feature>
<dbReference type="GO" id="GO:0035091">
    <property type="term" value="F:phosphatidylinositol binding"/>
    <property type="evidence" value="ECO:0007669"/>
    <property type="project" value="InterPro"/>
</dbReference>
<reference evidence="5 6" key="1">
    <citation type="submission" date="2016-02" db="EMBL/GenBank/DDBJ databases">
        <title>Genome analysis of coral dinoflagellate symbionts highlights evolutionary adaptations to a symbiotic lifestyle.</title>
        <authorList>
            <person name="Aranda M."/>
            <person name="Li Y."/>
            <person name="Liew Y.J."/>
            <person name="Baumgarten S."/>
            <person name="Simakov O."/>
            <person name="Wilson M."/>
            <person name="Piel J."/>
            <person name="Ashoor H."/>
            <person name="Bougouffa S."/>
            <person name="Bajic V.B."/>
            <person name="Ryu T."/>
            <person name="Ravasi T."/>
            <person name="Bayer T."/>
            <person name="Micklem G."/>
            <person name="Kim H."/>
            <person name="Bhak J."/>
            <person name="Lajeunesse T.C."/>
            <person name="Voolstra C.R."/>
        </authorList>
    </citation>
    <scope>NUCLEOTIDE SEQUENCE [LARGE SCALE GENOMIC DNA]</scope>
    <source>
        <strain evidence="5 6">CCMP2467</strain>
    </source>
</reference>
<feature type="compositionally biased region" description="Polar residues" evidence="2">
    <location>
        <begin position="913"/>
        <end position="927"/>
    </location>
</feature>
<feature type="region of interest" description="Disordered" evidence="2">
    <location>
        <begin position="899"/>
        <end position="932"/>
    </location>
</feature>
<dbReference type="CDD" id="cd06093">
    <property type="entry name" value="PX_domain"/>
    <property type="match status" value="1"/>
</dbReference>
<protein>
    <recommendedName>
        <fullName evidence="4">PX domain-containing protein</fullName>
    </recommendedName>
</protein>
<dbReference type="SMART" id="SM00326">
    <property type="entry name" value="SH3"/>
    <property type="match status" value="3"/>
</dbReference>
<feature type="compositionally biased region" description="Gly residues" evidence="2">
    <location>
        <begin position="504"/>
        <end position="514"/>
    </location>
</feature>
<dbReference type="PROSITE" id="PS50195">
    <property type="entry name" value="PX"/>
    <property type="match status" value="1"/>
</dbReference>
<keyword evidence="3" id="KW-0812">Transmembrane</keyword>
<evidence type="ECO:0000256" key="1">
    <source>
        <dbReference type="ARBA" id="ARBA00022443"/>
    </source>
</evidence>
<organism evidence="5 6">
    <name type="scientific">Symbiodinium microadriaticum</name>
    <name type="common">Dinoflagellate</name>
    <name type="synonym">Zooxanthella microadriatica</name>
    <dbReference type="NCBI Taxonomy" id="2951"/>
    <lineage>
        <taxon>Eukaryota</taxon>
        <taxon>Sar</taxon>
        <taxon>Alveolata</taxon>
        <taxon>Dinophyceae</taxon>
        <taxon>Suessiales</taxon>
        <taxon>Symbiodiniaceae</taxon>
        <taxon>Symbiodinium</taxon>
    </lineage>
</organism>
<feature type="compositionally biased region" description="Basic and acidic residues" evidence="2">
    <location>
        <begin position="1141"/>
        <end position="1162"/>
    </location>
</feature>
<dbReference type="CDD" id="cd00174">
    <property type="entry name" value="SH3"/>
    <property type="match status" value="1"/>
</dbReference>
<keyword evidence="1" id="KW-0728">SH3 domain</keyword>
<evidence type="ECO:0000259" key="4">
    <source>
        <dbReference type="PROSITE" id="PS50195"/>
    </source>
</evidence>
<feature type="region of interest" description="Disordered" evidence="2">
    <location>
        <begin position="489"/>
        <end position="518"/>
    </location>
</feature>
<dbReference type="OrthoDB" id="444392at2759"/>
<feature type="transmembrane region" description="Helical" evidence="3">
    <location>
        <begin position="3025"/>
        <end position="3048"/>
    </location>
</feature>
<keyword evidence="3" id="KW-0472">Membrane</keyword>
<comment type="caution">
    <text evidence="5">The sequence shown here is derived from an EMBL/GenBank/DDBJ whole genome shotgun (WGS) entry which is preliminary data.</text>
</comment>
<evidence type="ECO:0000256" key="3">
    <source>
        <dbReference type="SAM" id="Phobius"/>
    </source>
</evidence>
<evidence type="ECO:0000313" key="6">
    <source>
        <dbReference type="Proteomes" id="UP000186817"/>
    </source>
</evidence>
<dbReference type="InterPro" id="IPR036028">
    <property type="entry name" value="SH3-like_dom_sf"/>
</dbReference>
<dbReference type="Gene3D" id="2.30.30.40">
    <property type="entry name" value="SH3 Domains"/>
    <property type="match status" value="2"/>
</dbReference>
<dbReference type="Gene3D" id="3.30.1520.10">
    <property type="entry name" value="Phox-like domain"/>
    <property type="match status" value="1"/>
</dbReference>
<dbReference type="SUPFAM" id="SSF64268">
    <property type="entry name" value="PX domain"/>
    <property type="match status" value="1"/>
</dbReference>
<dbReference type="InterPro" id="IPR001683">
    <property type="entry name" value="PX_dom"/>
</dbReference>
<keyword evidence="3" id="KW-1133">Transmembrane helix</keyword>
<dbReference type="Pfam" id="PF00787">
    <property type="entry name" value="PX"/>
    <property type="match status" value="1"/>
</dbReference>
<name>A0A1Q9F2I1_SYMMI</name>
<accession>A0A1Q9F2I1</accession>
<dbReference type="Proteomes" id="UP000186817">
    <property type="component" value="Unassembled WGS sequence"/>
</dbReference>